<evidence type="ECO:0000313" key="2">
    <source>
        <dbReference type="Proteomes" id="UP000276991"/>
    </source>
</evidence>
<dbReference type="STRING" id="6277.A0A498SQR0"/>
<keyword evidence="2" id="KW-1185">Reference proteome</keyword>
<reference evidence="1 2" key="1">
    <citation type="submission" date="2018-08" db="EMBL/GenBank/DDBJ databases">
        <authorList>
            <person name="Laetsch R D."/>
            <person name="Stevens L."/>
            <person name="Kumar S."/>
            <person name="Blaxter L. M."/>
        </authorList>
    </citation>
    <scope>NUCLEOTIDE SEQUENCE [LARGE SCALE GENOMIC DNA]</scope>
</reference>
<dbReference type="EMBL" id="UPTC01001113">
    <property type="protein sequence ID" value="VBB31123.1"/>
    <property type="molecule type" value="Genomic_DNA"/>
</dbReference>
<dbReference type="AlphaFoldDB" id="A0A498SQR0"/>
<protein>
    <submittedName>
        <fullName evidence="1">Uncharacterized protein</fullName>
    </submittedName>
</protein>
<name>A0A498SQR0_ACAVI</name>
<sequence length="82" mass="9464">MLLHLSDVQQHRDSFRSYVAAYDSDIAVKEINEAPNFVLLNGEIVSSQCDDVLLYPPFEDNYFGKLYCTNFRICFVPLARKV</sequence>
<dbReference type="Proteomes" id="UP000276991">
    <property type="component" value="Unassembled WGS sequence"/>
</dbReference>
<dbReference type="OrthoDB" id="271628at2759"/>
<accession>A0A498SQR0</accession>
<feature type="non-terminal residue" evidence="1">
    <location>
        <position position="82"/>
    </location>
</feature>
<organism evidence="1 2">
    <name type="scientific">Acanthocheilonema viteae</name>
    <name type="common">Filarial nematode worm</name>
    <name type="synonym">Dipetalonema viteae</name>
    <dbReference type="NCBI Taxonomy" id="6277"/>
    <lineage>
        <taxon>Eukaryota</taxon>
        <taxon>Metazoa</taxon>
        <taxon>Ecdysozoa</taxon>
        <taxon>Nematoda</taxon>
        <taxon>Chromadorea</taxon>
        <taxon>Rhabditida</taxon>
        <taxon>Spirurina</taxon>
        <taxon>Spiruromorpha</taxon>
        <taxon>Filarioidea</taxon>
        <taxon>Onchocercidae</taxon>
        <taxon>Acanthocheilonema</taxon>
    </lineage>
</organism>
<proteinExistence type="predicted"/>
<dbReference type="SUPFAM" id="SSF50729">
    <property type="entry name" value="PH domain-like"/>
    <property type="match status" value="1"/>
</dbReference>
<evidence type="ECO:0000313" key="1">
    <source>
        <dbReference type="EMBL" id="VBB31123.1"/>
    </source>
</evidence>
<gene>
    <name evidence="1" type="ORF">NAV_LOCUS5914</name>
</gene>